<dbReference type="FunFam" id="1.20.930.40:FF:000002">
    <property type="entry name" value="Transferrin receptor protein 1"/>
    <property type="match status" value="1"/>
</dbReference>
<dbReference type="GO" id="GO:0006879">
    <property type="term" value="P:intracellular iron ion homeostasis"/>
    <property type="evidence" value="ECO:0007669"/>
    <property type="project" value="UniProtKB-UniRule"/>
</dbReference>
<comment type="subunit">
    <text evidence="15">Homodimer; disulfide-linked.</text>
</comment>
<dbReference type="PANTHER" id="PTHR10404:SF26">
    <property type="entry name" value="TRANSFERRIN RECEPTOR PROTEIN 1"/>
    <property type="match status" value="1"/>
</dbReference>
<dbReference type="GO" id="GO:0033572">
    <property type="term" value="P:transferrin transport"/>
    <property type="evidence" value="ECO:0007669"/>
    <property type="project" value="UniProtKB-UniRule"/>
</dbReference>
<dbReference type="Pfam" id="PF04389">
    <property type="entry name" value="Peptidase_M28"/>
    <property type="match status" value="1"/>
</dbReference>
<comment type="PTM">
    <text evidence="15">Stearoylated.</text>
</comment>
<evidence type="ECO:0000256" key="9">
    <source>
        <dbReference type="ARBA" id="ARBA00023136"/>
    </source>
</evidence>
<keyword evidence="13 15" id="KW-0325">Glycoprotein</keyword>
<comment type="subcellular location">
    <subcellularLocation>
        <location evidence="15">Cell membrane</location>
        <topology evidence="15">Single-pass type II membrane protein</topology>
    </subcellularLocation>
    <subcellularLocation>
        <location evidence="15">Melanosome</location>
    </subcellularLocation>
</comment>
<keyword evidence="20" id="KW-1185">Reference proteome</keyword>
<evidence type="ECO:0000259" key="18">
    <source>
        <dbReference type="Pfam" id="PF04389"/>
    </source>
</evidence>
<dbReference type="CDD" id="cd09848">
    <property type="entry name" value="M28_TfR"/>
    <property type="match status" value="1"/>
</dbReference>
<dbReference type="InterPro" id="IPR039373">
    <property type="entry name" value="Peptidase_M28B"/>
</dbReference>
<evidence type="ECO:0000256" key="5">
    <source>
        <dbReference type="ARBA" id="ARBA00022583"/>
    </source>
</evidence>
<keyword evidence="11" id="KW-1015">Disulfide bond</keyword>
<dbReference type="GO" id="GO:0031623">
    <property type="term" value="P:receptor internalization"/>
    <property type="evidence" value="ECO:0007669"/>
    <property type="project" value="UniProtKB-UniRule"/>
</dbReference>
<dbReference type="Proteomes" id="UP001279410">
    <property type="component" value="Unassembled WGS sequence"/>
</dbReference>
<feature type="domain" description="PA" evidence="16">
    <location>
        <begin position="198"/>
        <end position="260"/>
    </location>
</feature>
<dbReference type="Gene3D" id="3.40.630.10">
    <property type="entry name" value="Zn peptidases"/>
    <property type="match status" value="1"/>
</dbReference>
<dbReference type="InterPro" id="IPR037324">
    <property type="entry name" value="TfR1/2_PA"/>
</dbReference>
<organism evidence="19 20">
    <name type="scientific">Lates japonicus</name>
    <name type="common">Japanese lates</name>
    <dbReference type="NCBI Taxonomy" id="270547"/>
    <lineage>
        <taxon>Eukaryota</taxon>
        <taxon>Metazoa</taxon>
        <taxon>Chordata</taxon>
        <taxon>Craniata</taxon>
        <taxon>Vertebrata</taxon>
        <taxon>Euteleostomi</taxon>
        <taxon>Actinopterygii</taxon>
        <taxon>Neopterygii</taxon>
        <taxon>Teleostei</taxon>
        <taxon>Neoteleostei</taxon>
        <taxon>Acanthomorphata</taxon>
        <taxon>Carangaria</taxon>
        <taxon>Carangaria incertae sedis</taxon>
        <taxon>Centropomidae</taxon>
        <taxon>Lates</taxon>
    </lineage>
</organism>
<evidence type="ECO:0000313" key="20">
    <source>
        <dbReference type="Proteomes" id="UP001279410"/>
    </source>
</evidence>
<dbReference type="Gene3D" id="3.50.30.30">
    <property type="match status" value="1"/>
</dbReference>
<dbReference type="InterPro" id="IPR007484">
    <property type="entry name" value="Peptidase_M28"/>
</dbReference>
<dbReference type="AlphaFoldDB" id="A0AAD3R0Q2"/>
<evidence type="ECO:0000256" key="4">
    <source>
        <dbReference type="ARBA" id="ARBA00022553"/>
    </source>
</evidence>
<dbReference type="InterPro" id="IPR046450">
    <property type="entry name" value="PA_dom_sf"/>
</dbReference>
<dbReference type="GO" id="GO:0009897">
    <property type="term" value="C:external side of plasma membrane"/>
    <property type="evidence" value="ECO:0007669"/>
    <property type="project" value="TreeGrafter"/>
</dbReference>
<dbReference type="GO" id="GO:0004998">
    <property type="term" value="F:transferrin receptor activity"/>
    <property type="evidence" value="ECO:0007669"/>
    <property type="project" value="UniProtKB-UniRule"/>
</dbReference>
<name>A0AAD3R0Q2_LATJO</name>
<evidence type="ECO:0000256" key="10">
    <source>
        <dbReference type="ARBA" id="ARBA00023139"/>
    </source>
</evidence>
<dbReference type="InterPro" id="IPR003137">
    <property type="entry name" value="PA_domain"/>
</dbReference>
<feature type="transmembrane region" description="Helical" evidence="15">
    <location>
        <begin position="50"/>
        <end position="71"/>
    </location>
</feature>
<dbReference type="SUPFAM" id="SSF47672">
    <property type="entry name" value="Transferrin receptor-like dimerisation domain"/>
    <property type="match status" value="1"/>
</dbReference>
<dbReference type="FunFam" id="3.50.30.30:FF:000010">
    <property type="entry name" value="Transferrin receptor protein 1"/>
    <property type="match status" value="1"/>
</dbReference>
<keyword evidence="4" id="KW-0597">Phosphoprotein</keyword>
<evidence type="ECO:0000256" key="6">
    <source>
        <dbReference type="ARBA" id="ARBA00022692"/>
    </source>
</evidence>
<keyword evidence="14 15" id="KW-0449">Lipoprotein</keyword>
<dbReference type="SUPFAM" id="SSF53187">
    <property type="entry name" value="Zn-dependent exopeptidases"/>
    <property type="match status" value="1"/>
</dbReference>
<reference evidence="19" key="1">
    <citation type="submission" date="2022-08" db="EMBL/GenBank/DDBJ databases">
        <title>Genome sequencing of akame (Lates japonicus).</title>
        <authorList>
            <person name="Hashiguchi Y."/>
            <person name="Takahashi H."/>
        </authorList>
    </citation>
    <scope>NUCLEOTIDE SEQUENCE</scope>
    <source>
        <strain evidence="19">Kochi</strain>
    </source>
</reference>
<keyword evidence="8 15" id="KW-1133">Transmembrane helix</keyword>
<comment type="caution">
    <text evidence="19">The sequence shown here is derived from an EMBL/GenBank/DDBJ whole genome shotgun (WGS) entry which is preliminary data.</text>
</comment>
<dbReference type="EMBL" id="BRZM01000010">
    <property type="protein sequence ID" value="GLD51333.1"/>
    <property type="molecule type" value="Genomic_DNA"/>
</dbReference>
<dbReference type="SUPFAM" id="SSF52025">
    <property type="entry name" value="PA domain"/>
    <property type="match status" value="1"/>
</dbReference>
<evidence type="ECO:0000256" key="13">
    <source>
        <dbReference type="ARBA" id="ARBA00023180"/>
    </source>
</evidence>
<evidence type="ECO:0000256" key="8">
    <source>
        <dbReference type="ARBA" id="ARBA00022989"/>
    </source>
</evidence>
<feature type="domain" description="Peptidase M28" evidence="18">
    <location>
        <begin position="359"/>
        <end position="548"/>
    </location>
</feature>
<evidence type="ECO:0000259" key="17">
    <source>
        <dbReference type="Pfam" id="PF04253"/>
    </source>
</evidence>
<keyword evidence="7" id="KW-0735">Signal-anchor</keyword>
<evidence type="ECO:0000256" key="2">
    <source>
        <dbReference type="ARBA" id="ARBA00016899"/>
    </source>
</evidence>
<evidence type="ECO:0000256" key="12">
    <source>
        <dbReference type="ARBA" id="ARBA00023170"/>
    </source>
</evidence>
<dbReference type="Gene3D" id="1.20.930.40">
    <property type="entry name" value="Transferrin receptor-like, dimerisation domain"/>
    <property type="match status" value="1"/>
</dbReference>
<accession>A0AAD3R0Q2</accession>
<evidence type="ECO:0000256" key="15">
    <source>
        <dbReference type="RuleBase" id="RU367157"/>
    </source>
</evidence>
<dbReference type="InterPro" id="IPR036757">
    <property type="entry name" value="TFR-like_dimer_dom_sf"/>
</dbReference>
<evidence type="ECO:0000256" key="3">
    <source>
        <dbReference type="ARBA" id="ARBA00022475"/>
    </source>
</evidence>
<comment type="function">
    <text evidence="15">Cellular uptake of iron occurs via receptor-mediated endocytosis of ligand-occupied transferrin receptor into specialized endosomes. Endosomal acidification leads to iron release. The apotransferrin-receptor complex is then recycled to the cell surface with a return to neutral pH and the concomitant loss of affinity of apotransferrin for its receptor. Transferrin receptor is necessary for development of erythrocytes and the nervous system. Acts as a lipid sensor that regulates mitochondrial fusion by regulating activation of the JNK pathway.</text>
</comment>
<dbReference type="Pfam" id="PF02225">
    <property type="entry name" value="PA"/>
    <property type="match status" value="1"/>
</dbReference>
<protein>
    <recommendedName>
        <fullName evidence="2 15">Transferrin receptor protein 1</fullName>
    </recommendedName>
</protein>
<dbReference type="Pfam" id="PF04253">
    <property type="entry name" value="TFR_dimer"/>
    <property type="match status" value="1"/>
</dbReference>
<keyword evidence="12 15" id="KW-0675">Receptor</keyword>
<proteinExistence type="inferred from homology"/>
<keyword evidence="9 15" id="KW-0472">Membrane</keyword>
<evidence type="ECO:0000259" key="16">
    <source>
        <dbReference type="Pfam" id="PF02225"/>
    </source>
</evidence>
<sequence>MEGDNSQVEMKLSSNMDEEVGGNGMEEHLIHSSNRKPYVAQIFGRTPKNLCFMAAATLLIFTIGCLIGYLAHSKRDLAPGSSVSVLPSEETVNIKTVAAPHMDWDDVIKLLAAKLSATKFESVFSEFASNSHRAGSPGDEVLGNKVLKKFDEYGMNTWTDEYFVKVQDPPASGYNRFVFNGTEGYPNGFLSYSATGRVTGAVVYAYYGQENDFTLLRSKNINLSGRVVLVRAGKISFAEKVANAAKMNASAVLIYPDPIDYAIRDNTSLFGHVHMGSGDPYTPGFPSFNYTQFPPVQSSGLPTILAQTITTGMANNILRKLGGQNAPREWKTYYNNLGDEKDVITVEVNNVLTEKRINNVFGVIKGFVDADRYVVIGAQRDAWGPGFATSTVGTSVLVELARSISDMVKNEGFKPRRSIVFASWSAGEYGSVGATEWMEGYLSSLKMKAISYINLDGVVAGDNRFKVAASPLLHSLIESTLKEVNFTQFSQVTRGNWESNVLEPLKLDNAAYPFLAVSGIPSVSFRFAPSNADYQYFGTLLDTRETLKRVTGQQIPQLAETAAQFAGHIALRLVHDHLLWMDVAEYDKIIRTWVAQINGKVRNVKRLRPELLPKALTVQWLVSASGSYSRASRRLQTDIENADYDDIAMCRIINDRIMMVERNFLSPYVSPKDSPFRHILLGSGPHTLTALFNHLEALRTNNPEADANLFRNQFALVTWTVQGCANSLAGDIWSLDNEI</sequence>
<comment type="similarity">
    <text evidence="1 15">Belongs to the peptidase M28 family. M28B subfamily.</text>
</comment>
<evidence type="ECO:0000256" key="14">
    <source>
        <dbReference type="ARBA" id="ARBA00023288"/>
    </source>
</evidence>
<gene>
    <name evidence="19" type="ORF">AKAME5_000440900</name>
</gene>
<dbReference type="FunFam" id="3.40.630.10:FF:000065">
    <property type="entry name" value="Transferrin receptor 1b"/>
    <property type="match status" value="1"/>
</dbReference>
<evidence type="ECO:0000313" key="19">
    <source>
        <dbReference type="EMBL" id="GLD51333.1"/>
    </source>
</evidence>
<dbReference type="GO" id="GO:0042470">
    <property type="term" value="C:melanosome"/>
    <property type="evidence" value="ECO:0007669"/>
    <property type="project" value="UniProtKB-SubCell"/>
</dbReference>
<keyword evidence="10 15" id="KW-0564">Palmitate</keyword>
<keyword evidence="3 15" id="KW-1003">Cell membrane</keyword>
<evidence type="ECO:0000256" key="7">
    <source>
        <dbReference type="ARBA" id="ARBA00022968"/>
    </source>
</evidence>
<feature type="domain" description="Transferrin receptor-like dimerisation" evidence="17">
    <location>
        <begin position="617"/>
        <end position="728"/>
    </location>
</feature>
<evidence type="ECO:0000256" key="1">
    <source>
        <dbReference type="ARBA" id="ARBA00005634"/>
    </source>
</evidence>
<keyword evidence="5 15" id="KW-0254">Endocytosis</keyword>
<dbReference type="CDD" id="cd02128">
    <property type="entry name" value="PA_TfR"/>
    <property type="match status" value="1"/>
</dbReference>
<evidence type="ECO:0000256" key="11">
    <source>
        <dbReference type="ARBA" id="ARBA00023157"/>
    </source>
</evidence>
<keyword evidence="6 15" id="KW-0812">Transmembrane</keyword>
<dbReference type="InterPro" id="IPR007365">
    <property type="entry name" value="TFR-like_dimer_dom"/>
</dbReference>
<dbReference type="PANTHER" id="PTHR10404">
    <property type="entry name" value="N-ACETYLATED-ALPHA-LINKED ACIDIC DIPEPTIDASE"/>
    <property type="match status" value="1"/>
</dbReference>